<dbReference type="EMBL" id="KB446538">
    <property type="protein sequence ID" value="EME45542.1"/>
    <property type="molecule type" value="Genomic_DNA"/>
</dbReference>
<reference evidence="2" key="1">
    <citation type="journal article" date="2012" name="PLoS Genet.">
        <title>The genomes of the fungal plant pathogens Cladosporium fulvum and Dothistroma septosporum reveal adaptation to different hosts and lifestyles but also signatures of common ancestry.</title>
        <authorList>
            <person name="de Wit P.J.G.M."/>
            <person name="van der Burgt A."/>
            <person name="Oekmen B."/>
            <person name="Stergiopoulos I."/>
            <person name="Abd-Elsalam K.A."/>
            <person name="Aerts A.L."/>
            <person name="Bahkali A.H."/>
            <person name="Beenen H.G."/>
            <person name="Chettri P."/>
            <person name="Cox M.P."/>
            <person name="Datema E."/>
            <person name="de Vries R.P."/>
            <person name="Dhillon B."/>
            <person name="Ganley A.R."/>
            <person name="Griffiths S.A."/>
            <person name="Guo Y."/>
            <person name="Hamelin R.C."/>
            <person name="Henrissat B."/>
            <person name="Kabir M.S."/>
            <person name="Jashni M.K."/>
            <person name="Kema G."/>
            <person name="Klaubauf S."/>
            <person name="Lapidus A."/>
            <person name="Levasseur A."/>
            <person name="Lindquist E."/>
            <person name="Mehrabi R."/>
            <person name="Ohm R.A."/>
            <person name="Owen T.J."/>
            <person name="Salamov A."/>
            <person name="Schwelm A."/>
            <person name="Schijlen E."/>
            <person name="Sun H."/>
            <person name="van den Burg H.A."/>
            <person name="van Ham R.C.H.J."/>
            <person name="Zhang S."/>
            <person name="Goodwin S.B."/>
            <person name="Grigoriev I.V."/>
            <person name="Collemare J."/>
            <person name="Bradshaw R.E."/>
        </authorList>
    </citation>
    <scope>NUCLEOTIDE SEQUENCE [LARGE SCALE GENOMIC DNA]</scope>
    <source>
        <strain evidence="2">NZE10 / CBS 128990</strain>
    </source>
</reference>
<name>N1PQ70_DOTSN</name>
<proteinExistence type="predicted"/>
<dbReference type="Proteomes" id="UP000016933">
    <property type="component" value="Unassembled WGS sequence"/>
</dbReference>
<sequence length="115" mass="12408">MSILSLNSRLLLTRVSYTSPILFASSPNLTRSRFTHVILAHSLPHPSTLRLVLTASARLDTLGLYVTEERPDSTVEVFELGIESFGALNGSMGMAASALFEGRGPIFEAVVVFGL</sequence>
<evidence type="ECO:0000313" key="1">
    <source>
        <dbReference type="EMBL" id="EME45542.1"/>
    </source>
</evidence>
<evidence type="ECO:0000313" key="2">
    <source>
        <dbReference type="Proteomes" id="UP000016933"/>
    </source>
</evidence>
<accession>N1PQ70</accession>
<gene>
    <name evidence="1" type="ORF">DOTSEDRAFT_34029</name>
</gene>
<dbReference type="HOGENOM" id="CLU_2108959_0_0_1"/>
<keyword evidence="2" id="KW-1185">Reference proteome</keyword>
<protein>
    <submittedName>
        <fullName evidence="1">Uncharacterized protein</fullName>
    </submittedName>
</protein>
<dbReference type="AlphaFoldDB" id="N1PQ70"/>
<reference evidence="1 2" key="2">
    <citation type="journal article" date="2012" name="PLoS Pathog.">
        <title>Diverse lifestyles and strategies of plant pathogenesis encoded in the genomes of eighteen Dothideomycetes fungi.</title>
        <authorList>
            <person name="Ohm R.A."/>
            <person name="Feau N."/>
            <person name="Henrissat B."/>
            <person name="Schoch C.L."/>
            <person name="Horwitz B.A."/>
            <person name="Barry K.W."/>
            <person name="Condon B.J."/>
            <person name="Copeland A.C."/>
            <person name="Dhillon B."/>
            <person name="Glaser F."/>
            <person name="Hesse C.N."/>
            <person name="Kosti I."/>
            <person name="LaButti K."/>
            <person name="Lindquist E.A."/>
            <person name="Lucas S."/>
            <person name="Salamov A.A."/>
            <person name="Bradshaw R.E."/>
            <person name="Ciuffetti L."/>
            <person name="Hamelin R.C."/>
            <person name="Kema G.H.J."/>
            <person name="Lawrence C."/>
            <person name="Scott J.A."/>
            <person name="Spatafora J.W."/>
            <person name="Turgeon B.G."/>
            <person name="de Wit P.J.G.M."/>
            <person name="Zhong S."/>
            <person name="Goodwin S.B."/>
            <person name="Grigoriev I.V."/>
        </authorList>
    </citation>
    <scope>NUCLEOTIDE SEQUENCE [LARGE SCALE GENOMIC DNA]</scope>
    <source>
        <strain evidence="2">NZE10 / CBS 128990</strain>
    </source>
</reference>
<organism evidence="1 2">
    <name type="scientific">Dothistroma septosporum (strain NZE10 / CBS 128990)</name>
    <name type="common">Red band needle blight fungus</name>
    <name type="synonym">Mycosphaerella pini</name>
    <dbReference type="NCBI Taxonomy" id="675120"/>
    <lineage>
        <taxon>Eukaryota</taxon>
        <taxon>Fungi</taxon>
        <taxon>Dikarya</taxon>
        <taxon>Ascomycota</taxon>
        <taxon>Pezizomycotina</taxon>
        <taxon>Dothideomycetes</taxon>
        <taxon>Dothideomycetidae</taxon>
        <taxon>Mycosphaerellales</taxon>
        <taxon>Mycosphaerellaceae</taxon>
        <taxon>Dothistroma</taxon>
    </lineage>
</organism>